<evidence type="ECO:0000313" key="11">
    <source>
        <dbReference type="Proteomes" id="UP000009036"/>
    </source>
</evidence>
<evidence type="ECO:0000256" key="3">
    <source>
        <dbReference type="ARBA" id="ARBA00022723"/>
    </source>
</evidence>
<dbReference type="InterPro" id="IPR011032">
    <property type="entry name" value="GroES-like_sf"/>
</dbReference>
<evidence type="ECO:0000256" key="6">
    <source>
        <dbReference type="RuleBase" id="RU361277"/>
    </source>
</evidence>
<keyword evidence="4 6" id="KW-0862">Zinc</keyword>
<dbReference type="Gene3D" id="3.90.180.10">
    <property type="entry name" value="Medium-chain alcohol dehydrogenases, catalytic domain"/>
    <property type="match status" value="1"/>
</dbReference>
<dbReference type="PANTHER" id="PTHR43161">
    <property type="entry name" value="SORBITOL DEHYDROGENASE"/>
    <property type="match status" value="1"/>
</dbReference>
<dbReference type="InterPro" id="IPR036291">
    <property type="entry name" value="NAD(P)-bd_dom_sf"/>
</dbReference>
<dbReference type="PANTHER" id="PTHR43161:SF23">
    <property type="entry name" value="(R,R)-BUTANEDIOL DEHYDROGENASE-RELATED"/>
    <property type="match status" value="1"/>
</dbReference>
<dbReference type="EMBL" id="CP072931">
    <property type="protein sequence ID" value="QTZ90861.1"/>
    <property type="molecule type" value="Genomic_DNA"/>
</dbReference>
<dbReference type="OrthoDB" id="9797931at2"/>
<evidence type="ECO:0000313" key="10">
    <source>
        <dbReference type="EMBL" id="QTZ90861.1"/>
    </source>
</evidence>
<accession>J2JSH8</accession>
<keyword evidence="11" id="KW-1185">Reference proteome</keyword>
<evidence type="ECO:0000313" key="9">
    <source>
        <dbReference type="EMBL" id="EJJ03343.1"/>
    </source>
</evidence>
<evidence type="ECO:0000256" key="4">
    <source>
        <dbReference type="ARBA" id="ARBA00022833"/>
    </source>
</evidence>
<dbReference type="Proteomes" id="UP000009036">
    <property type="component" value="Chromosome"/>
</dbReference>
<dbReference type="RefSeq" id="WP_006607381.1">
    <property type="nucleotide sequence ID" value="NZ_CP072931.1"/>
</dbReference>
<evidence type="ECO:0000256" key="1">
    <source>
        <dbReference type="ARBA" id="ARBA00001947"/>
    </source>
</evidence>
<evidence type="ECO:0000256" key="5">
    <source>
        <dbReference type="ARBA" id="ARBA00023002"/>
    </source>
</evidence>
<dbReference type="GO" id="GO:0000721">
    <property type="term" value="F:(R,R)-butanediol dehydrogenase activity"/>
    <property type="evidence" value="ECO:0007669"/>
    <property type="project" value="TreeGrafter"/>
</dbReference>
<dbReference type="PATRIC" id="fig|1160718.3.peg.5944"/>
<protein>
    <submittedName>
        <fullName evidence="10">Alcohol dehydrogenase catalytic domain-containing protein</fullName>
    </submittedName>
    <submittedName>
        <fullName evidence="9">L-iditol 2-dehydrogenase</fullName>
    </submittedName>
</protein>
<evidence type="ECO:0000259" key="7">
    <source>
        <dbReference type="Pfam" id="PF00107"/>
    </source>
</evidence>
<dbReference type="STRING" id="1160718.SU9_29381"/>
<organism evidence="9">
    <name type="scientific">Streptomyces auratus AGR0001</name>
    <dbReference type="NCBI Taxonomy" id="1160718"/>
    <lineage>
        <taxon>Bacteria</taxon>
        <taxon>Bacillati</taxon>
        <taxon>Actinomycetota</taxon>
        <taxon>Actinomycetes</taxon>
        <taxon>Kitasatosporales</taxon>
        <taxon>Streptomycetaceae</taxon>
        <taxon>Streptomyces</taxon>
    </lineage>
</organism>
<dbReference type="PROSITE" id="PS00059">
    <property type="entry name" value="ADH_ZINC"/>
    <property type="match status" value="1"/>
</dbReference>
<dbReference type="InterPro" id="IPR002328">
    <property type="entry name" value="ADH_Zn_CS"/>
</dbReference>
<dbReference type="Pfam" id="PF00107">
    <property type="entry name" value="ADH_zinc_N"/>
    <property type="match status" value="1"/>
</dbReference>
<dbReference type="Pfam" id="PF08240">
    <property type="entry name" value="ADH_N"/>
    <property type="match status" value="1"/>
</dbReference>
<dbReference type="GO" id="GO:0034079">
    <property type="term" value="P:butanediol biosynthetic process"/>
    <property type="evidence" value="ECO:0007669"/>
    <property type="project" value="TreeGrafter"/>
</dbReference>
<reference evidence="10" key="2">
    <citation type="submission" date="2021-04" db="EMBL/GenBank/DDBJ databases">
        <authorList>
            <person name="Wen M.-L."/>
            <person name="Han X.-L."/>
            <person name="Xiong J."/>
        </authorList>
    </citation>
    <scope>NUCLEOTIDE SEQUENCE</scope>
    <source>
        <strain evidence="10">AGR0001</strain>
    </source>
</reference>
<keyword evidence="3 6" id="KW-0479">Metal-binding</keyword>
<dbReference type="GO" id="GO:0005737">
    <property type="term" value="C:cytoplasm"/>
    <property type="evidence" value="ECO:0007669"/>
    <property type="project" value="TreeGrafter"/>
</dbReference>
<evidence type="ECO:0000259" key="8">
    <source>
        <dbReference type="Pfam" id="PF08240"/>
    </source>
</evidence>
<proteinExistence type="inferred from homology"/>
<dbReference type="HOGENOM" id="CLU_026673_11_0_11"/>
<evidence type="ECO:0000256" key="2">
    <source>
        <dbReference type="ARBA" id="ARBA00008072"/>
    </source>
</evidence>
<dbReference type="Gene3D" id="3.40.50.720">
    <property type="entry name" value="NAD(P)-binding Rossmann-like Domain"/>
    <property type="match status" value="1"/>
</dbReference>
<reference evidence="9" key="1">
    <citation type="journal article" date="2012" name="J. Bacteriol.">
        <title>Genome Sequence of Streptomyces auratus Strain AGR0001, a Phoslactomycin-Producing Actinomycete.</title>
        <authorList>
            <person name="Han X."/>
            <person name="Li M."/>
            <person name="Ding Z."/>
            <person name="Zhao J."/>
            <person name="Ji K."/>
            <person name="Wen M."/>
            <person name="Lu T."/>
        </authorList>
    </citation>
    <scope>NUCLEOTIDE SEQUENCE [LARGE SCALE GENOMIC DNA]</scope>
    <source>
        <strain evidence="9">AGR0001</strain>
    </source>
</reference>
<dbReference type="SUPFAM" id="SSF50129">
    <property type="entry name" value="GroES-like"/>
    <property type="match status" value="1"/>
</dbReference>
<name>J2JSH8_9ACTN</name>
<dbReference type="EMBL" id="AJGV01000185">
    <property type="protein sequence ID" value="EJJ03343.1"/>
    <property type="molecule type" value="Genomic_DNA"/>
</dbReference>
<feature type="domain" description="Alcohol dehydrogenase-like N-terminal" evidence="8">
    <location>
        <begin position="31"/>
        <end position="140"/>
    </location>
</feature>
<dbReference type="AlphaFoldDB" id="J2JSH8"/>
<keyword evidence="5" id="KW-0560">Oxidoreductase</keyword>
<comment type="cofactor">
    <cofactor evidence="1 6">
        <name>Zn(2+)</name>
        <dbReference type="ChEBI" id="CHEBI:29105"/>
    </cofactor>
</comment>
<comment type="similarity">
    <text evidence="2 6">Belongs to the zinc-containing alcohol dehydrogenase family.</text>
</comment>
<dbReference type="SUPFAM" id="SSF51735">
    <property type="entry name" value="NAD(P)-binding Rossmann-fold domains"/>
    <property type="match status" value="1"/>
</dbReference>
<feature type="domain" description="Alcohol dehydrogenase-like C-terminal" evidence="7">
    <location>
        <begin position="179"/>
        <end position="304"/>
    </location>
</feature>
<sequence length="364" mass="38037">MDSDTMMQALVFETGERLRLCSRPLPALRHPDDVLVRVAASGICGTDRSIVLGDFPARSGVVLGHEAAGGVVATGPAVGSLAPGGRVVINPTYHCGSCRCCRRGMAAHCASKDGREIGVDRDGTLAEYVVVPAPFLHPLPPGVSYRRAALVEPLACVLNNLTAAALRWTDRCLVLGAGPIGTLCALVLAFRGHRVTVVERDAVRVELAQHVLPAPTQVVPAREGDLWPAAGGWEAGPDVVVDTTGVLLADALEVVATGGTVVAMGERETATATIPVRSLVTRGVRLVGAGPYPPHLFQTALDLARDLPLDSLVTHTLPLHRYAEAFAALHVPLADTGPAPSSYAAMKVLLLPGDQAREESRCAG</sequence>
<dbReference type="KEGG" id="sauh:SU9_004765"/>
<gene>
    <name evidence="10" type="ORF">SU9_004765</name>
    <name evidence="9" type="ORF">SU9_29381</name>
</gene>
<dbReference type="GO" id="GO:0008270">
    <property type="term" value="F:zinc ion binding"/>
    <property type="evidence" value="ECO:0007669"/>
    <property type="project" value="InterPro"/>
</dbReference>
<dbReference type="eggNOG" id="COG1063">
    <property type="taxonomic scope" value="Bacteria"/>
</dbReference>
<dbReference type="InterPro" id="IPR013154">
    <property type="entry name" value="ADH-like_N"/>
</dbReference>
<dbReference type="InterPro" id="IPR013149">
    <property type="entry name" value="ADH-like_C"/>
</dbReference>